<dbReference type="Proteomes" id="UP001152795">
    <property type="component" value="Unassembled WGS sequence"/>
</dbReference>
<comment type="similarity">
    <text evidence="2">Belongs to the cation transport ATPase (P-type) (TC 3.A.3) family. Type IB subfamily.</text>
</comment>
<evidence type="ECO:0000256" key="3">
    <source>
        <dbReference type="ARBA" id="ARBA00022692"/>
    </source>
</evidence>
<dbReference type="Gene3D" id="3.40.50.1000">
    <property type="entry name" value="HAD superfamily/HAD-like"/>
    <property type="match status" value="1"/>
</dbReference>
<dbReference type="InterPro" id="IPR036412">
    <property type="entry name" value="HAD-like_sf"/>
</dbReference>
<dbReference type="InterPro" id="IPR001757">
    <property type="entry name" value="P_typ_ATPase"/>
</dbReference>
<proteinExistence type="inferred from homology"/>
<dbReference type="PANTHER" id="PTHR48085:SF5">
    <property type="entry name" value="CADMIUM_ZINC-TRANSPORTING ATPASE HMA4-RELATED"/>
    <property type="match status" value="1"/>
</dbReference>
<feature type="compositionally biased region" description="Basic and acidic residues" evidence="6">
    <location>
        <begin position="274"/>
        <end position="289"/>
    </location>
</feature>
<dbReference type="InterPro" id="IPR023299">
    <property type="entry name" value="ATPase_P-typ_cyto_dom_N"/>
</dbReference>
<keyword evidence="5 7" id="KW-0472">Membrane</keyword>
<dbReference type="Pfam" id="PF00702">
    <property type="entry name" value="Hydrolase"/>
    <property type="match status" value="1"/>
</dbReference>
<evidence type="ECO:0000313" key="9">
    <source>
        <dbReference type="Proteomes" id="UP001152795"/>
    </source>
</evidence>
<sequence>MEGQGISGVVEGHFIDIGNPAMLERLDVKLTPEFETEYDRLCAESKTVVFVCVDEELALMISLADIIREESHLALRWLQDLGVHLAMLTGDSKETATAVQKQLKLDSCVSEMKPDDKLKWITNIKEEHTLRKRHCCRGEKVPLVGMVGDGVNDGPALATADVGIAMAAGGSALAVEAAGVAIMTNSVLKVPEMICLSRFCRRLIIENIVLAILLKLVFVVVAVMGYVQVWMAVVADLAGLLVVILNGLRPLIWKPPRSNTKTNEAPKASWLQRKQPDEYKRIKQDDELN</sequence>
<dbReference type="OrthoDB" id="436087at2759"/>
<keyword evidence="3 7" id="KW-0812">Transmembrane</keyword>
<comment type="caution">
    <text evidence="8">The sequence shown here is derived from an EMBL/GenBank/DDBJ whole genome shotgun (WGS) entry which is preliminary data.</text>
</comment>
<evidence type="ECO:0000256" key="7">
    <source>
        <dbReference type="SAM" id="Phobius"/>
    </source>
</evidence>
<evidence type="ECO:0000256" key="5">
    <source>
        <dbReference type="ARBA" id="ARBA00023136"/>
    </source>
</evidence>
<feature type="region of interest" description="Disordered" evidence="6">
    <location>
        <begin position="259"/>
        <end position="289"/>
    </location>
</feature>
<gene>
    <name evidence="8" type="ORF">PACLA_8A068660</name>
</gene>
<reference evidence="8" key="1">
    <citation type="submission" date="2020-04" db="EMBL/GenBank/DDBJ databases">
        <authorList>
            <person name="Alioto T."/>
            <person name="Alioto T."/>
            <person name="Gomez Garrido J."/>
        </authorList>
    </citation>
    <scope>NUCLEOTIDE SEQUENCE</scope>
    <source>
        <strain evidence="8">A484AB</strain>
    </source>
</reference>
<dbReference type="InterPro" id="IPR051014">
    <property type="entry name" value="Cation_Transport_ATPase_IB"/>
</dbReference>
<dbReference type="Gene3D" id="3.40.1110.10">
    <property type="entry name" value="Calcium-transporting ATPase, cytoplasmic domain N"/>
    <property type="match status" value="1"/>
</dbReference>
<keyword evidence="9" id="KW-1185">Reference proteome</keyword>
<protein>
    <submittedName>
        <fullName evidence="8">Heavy metal translocating P-type ATPase, partial</fullName>
    </submittedName>
</protein>
<dbReference type="InterPro" id="IPR023214">
    <property type="entry name" value="HAD_sf"/>
</dbReference>
<dbReference type="AlphaFoldDB" id="A0A7D9ETC8"/>
<name>A0A7D9ETC8_PARCT</name>
<dbReference type="GO" id="GO:0016020">
    <property type="term" value="C:membrane"/>
    <property type="evidence" value="ECO:0007669"/>
    <property type="project" value="UniProtKB-SubCell"/>
</dbReference>
<organism evidence="8 9">
    <name type="scientific">Paramuricea clavata</name>
    <name type="common">Red gorgonian</name>
    <name type="synonym">Violescent sea-whip</name>
    <dbReference type="NCBI Taxonomy" id="317549"/>
    <lineage>
        <taxon>Eukaryota</taxon>
        <taxon>Metazoa</taxon>
        <taxon>Cnidaria</taxon>
        <taxon>Anthozoa</taxon>
        <taxon>Octocorallia</taxon>
        <taxon>Malacalcyonacea</taxon>
        <taxon>Plexauridae</taxon>
        <taxon>Paramuricea</taxon>
    </lineage>
</organism>
<dbReference type="NCBIfam" id="TIGR01494">
    <property type="entry name" value="ATPase_P-type"/>
    <property type="match status" value="1"/>
</dbReference>
<dbReference type="PRINTS" id="PR00119">
    <property type="entry name" value="CATATPASE"/>
</dbReference>
<keyword evidence="4 7" id="KW-1133">Transmembrane helix</keyword>
<dbReference type="GO" id="GO:0016887">
    <property type="term" value="F:ATP hydrolysis activity"/>
    <property type="evidence" value="ECO:0007669"/>
    <property type="project" value="InterPro"/>
</dbReference>
<dbReference type="GO" id="GO:0005524">
    <property type="term" value="F:ATP binding"/>
    <property type="evidence" value="ECO:0007669"/>
    <property type="project" value="InterPro"/>
</dbReference>
<dbReference type="SUPFAM" id="SSF56784">
    <property type="entry name" value="HAD-like"/>
    <property type="match status" value="1"/>
</dbReference>
<dbReference type="GO" id="GO:0022857">
    <property type="term" value="F:transmembrane transporter activity"/>
    <property type="evidence" value="ECO:0007669"/>
    <property type="project" value="TreeGrafter"/>
</dbReference>
<evidence type="ECO:0000256" key="4">
    <source>
        <dbReference type="ARBA" id="ARBA00022989"/>
    </source>
</evidence>
<evidence type="ECO:0000313" key="8">
    <source>
        <dbReference type="EMBL" id="CAB4015082.1"/>
    </source>
</evidence>
<accession>A0A7D9ETC8</accession>
<dbReference type="EMBL" id="CACRXK020008571">
    <property type="protein sequence ID" value="CAB4015082.1"/>
    <property type="molecule type" value="Genomic_DNA"/>
</dbReference>
<dbReference type="PANTHER" id="PTHR48085">
    <property type="entry name" value="CADMIUM/ZINC-TRANSPORTING ATPASE HMA2-RELATED"/>
    <property type="match status" value="1"/>
</dbReference>
<evidence type="ECO:0000256" key="1">
    <source>
        <dbReference type="ARBA" id="ARBA00004370"/>
    </source>
</evidence>
<evidence type="ECO:0000256" key="6">
    <source>
        <dbReference type="SAM" id="MobiDB-lite"/>
    </source>
</evidence>
<feature type="transmembrane region" description="Helical" evidence="7">
    <location>
        <begin position="229"/>
        <end position="248"/>
    </location>
</feature>
<feature type="transmembrane region" description="Helical" evidence="7">
    <location>
        <begin position="203"/>
        <end position="223"/>
    </location>
</feature>
<comment type="subcellular location">
    <subcellularLocation>
        <location evidence="1">Membrane</location>
    </subcellularLocation>
</comment>
<evidence type="ECO:0000256" key="2">
    <source>
        <dbReference type="ARBA" id="ARBA00006024"/>
    </source>
</evidence>